<comment type="caution">
    <text evidence="1">The sequence shown here is derived from an EMBL/GenBank/DDBJ whole genome shotgun (WGS) entry which is preliminary data.</text>
</comment>
<evidence type="ECO:0000313" key="2">
    <source>
        <dbReference type="Proteomes" id="UP000814033"/>
    </source>
</evidence>
<organism evidence="1 2">
    <name type="scientific">Auriscalpium vulgare</name>
    <dbReference type="NCBI Taxonomy" id="40419"/>
    <lineage>
        <taxon>Eukaryota</taxon>
        <taxon>Fungi</taxon>
        <taxon>Dikarya</taxon>
        <taxon>Basidiomycota</taxon>
        <taxon>Agaricomycotina</taxon>
        <taxon>Agaricomycetes</taxon>
        <taxon>Russulales</taxon>
        <taxon>Auriscalpiaceae</taxon>
        <taxon>Auriscalpium</taxon>
    </lineage>
</organism>
<dbReference type="Proteomes" id="UP000814033">
    <property type="component" value="Unassembled WGS sequence"/>
</dbReference>
<reference evidence="1" key="2">
    <citation type="journal article" date="2022" name="New Phytol.">
        <title>Evolutionary transition to the ectomycorrhizal habit in the genomes of a hyperdiverse lineage of mushroom-forming fungi.</title>
        <authorList>
            <person name="Looney B."/>
            <person name="Miyauchi S."/>
            <person name="Morin E."/>
            <person name="Drula E."/>
            <person name="Courty P.E."/>
            <person name="Kohler A."/>
            <person name="Kuo A."/>
            <person name="LaButti K."/>
            <person name="Pangilinan J."/>
            <person name="Lipzen A."/>
            <person name="Riley R."/>
            <person name="Andreopoulos W."/>
            <person name="He G."/>
            <person name="Johnson J."/>
            <person name="Nolan M."/>
            <person name="Tritt A."/>
            <person name="Barry K.W."/>
            <person name="Grigoriev I.V."/>
            <person name="Nagy L.G."/>
            <person name="Hibbett D."/>
            <person name="Henrissat B."/>
            <person name="Matheny P.B."/>
            <person name="Labbe J."/>
            <person name="Martin F.M."/>
        </authorList>
    </citation>
    <scope>NUCLEOTIDE SEQUENCE</scope>
    <source>
        <strain evidence="1">FP105234-sp</strain>
    </source>
</reference>
<accession>A0ACB8RIB8</accession>
<protein>
    <submittedName>
        <fullName evidence="1">Uncharacterized protein</fullName>
    </submittedName>
</protein>
<keyword evidence="2" id="KW-1185">Reference proteome</keyword>
<name>A0ACB8RIB8_9AGAM</name>
<evidence type="ECO:0000313" key="1">
    <source>
        <dbReference type="EMBL" id="KAI0043662.1"/>
    </source>
</evidence>
<sequence length="367" mass="38565">MSEYWVSKKKYFCKYCDIYIADDAPSRQHHENGMRHKGNVDRFVRGLYKAGEKKKKDDAEEKREMVRIEQAANAAFAQDVGAGRAKGSSPAVASTSAASSSGKKPAPKSRGGFADYSTAASLGFTDPDEERALAEAAVRQTQGVAGEWHYVSTIPAARPASSTPEVEPAGEDGSRKRPAEPADEEDERGWKLRKKTVSVGLGEVYDPGLIPIKIKPKKEVKEEVKEEAAAAAPLILGADASALGVGVVDTTPLPTASALPKWTSVKWKKGGADGADGSASRTASGEVSTPEPPAGADTRAAGEGTPDPKGTSEALKDATAVKEEPEPVKLEPSDVQAVPTSDSPSGGSLFRKRRAPVAGAAGRGRRT</sequence>
<reference evidence="1" key="1">
    <citation type="submission" date="2021-02" db="EMBL/GenBank/DDBJ databases">
        <authorList>
            <consortium name="DOE Joint Genome Institute"/>
            <person name="Ahrendt S."/>
            <person name="Looney B.P."/>
            <person name="Miyauchi S."/>
            <person name="Morin E."/>
            <person name="Drula E."/>
            <person name="Courty P.E."/>
            <person name="Chicoki N."/>
            <person name="Fauchery L."/>
            <person name="Kohler A."/>
            <person name="Kuo A."/>
            <person name="Labutti K."/>
            <person name="Pangilinan J."/>
            <person name="Lipzen A."/>
            <person name="Riley R."/>
            <person name="Andreopoulos W."/>
            <person name="He G."/>
            <person name="Johnson J."/>
            <person name="Barry K.W."/>
            <person name="Grigoriev I.V."/>
            <person name="Nagy L."/>
            <person name="Hibbett D."/>
            <person name="Henrissat B."/>
            <person name="Matheny P.B."/>
            <person name="Labbe J."/>
            <person name="Martin F."/>
        </authorList>
    </citation>
    <scope>NUCLEOTIDE SEQUENCE</scope>
    <source>
        <strain evidence="1">FP105234-sp</strain>
    </source>
</reference>
<dbReference type="EMBL" id="MU276009">
    <property type="protein sequence ID" value="KAI0043662.1"/>
    <property type="molecule type" value="Genomic_DNA"/>
</dbReference>
<gene>
    <name evidence="1" type="ORF">FA95DRAFT_1498290</name>
</gene>
<proteinExistence type="predicted"/>